<protein>
    <submittedName>
        <fullName evidence="1">Uncharacterized protein</fullName>
    </submittedName>
</protein>
<dbReference type="InParanoid" id="K1QEV4"/>
<dbReference type="AlphaFoldDB" id="K1QEV4"/>
<reference evidence="1" key="1">
    <citation type="journal article" date="2012" name="Nature">
        <title>The oyster genome reveals stress adaptation and complexity of shell formation.</title>
        <authorList>
            <person name="Zhang G."/>
            <person name="Fang X."/>
            <person name="Guo X."/>
            <person name="Li L."/>
            <person name="Luo R."/>
            <person name="Xu F."/>
            <person name="Yang P."/>
            <person name="Zhang L."/>
            <person name="Wang X."/>
            <person name="Qi H."/>
            <person name="Xiong Z."/>
            <person name="Que H."/>
            <person name="Xie Y."/>
            <person name="Holland P.W."/>
            <person name="Paps J."/>
            <person name="Zhu Y."/>
            <person name="Wu F."/>
            <person name="Chen Y."/>
            <person name="Wang J."/>
            <person name="Peng C."/>
            <person name="Meng J."/>
            <person name="Yang L."/>
            <person name="Liu J."/>
            <person name="Wen B."/>
            <person name="Zhang N."/>
            <person name="Huang Z."/>
            <person name="Zhu Q."/>
            <person name="Feng Y."/>
            <person name="Mount A."/>
            <person name="Hedgecock D."/>
            <person name="Xu Z."/>
            <person name="Liu Y."/>
            <person name="Domazet-Loso T."/>
            <person name="Du Y."/>
            <person name="Sun X."/>
            <person name="Zhang S."/>
            <person name="Liu B."/>
            <person name="Cheng P."/>
            <person name="Jiang X."/>
            <person name="Li J."/>
            <person name="Fan D."/>
            <person name="Wang W."/>
            <person name="Fu W."/>
            <person name="Wang T."/>
            <person name="Wang B."/>
            <person name="Zhang J."/>
            <person name="Peng Z."/>
            <person name="Li Y."/>
            <person name="Li N."/>
            <person name="Wang J."/>
            <person name="Chen M."/>
            <person name="He Y."/>
            <person name="Tan F."/>
            <person name="Song X."/>
            <person name="Zheng Q."/>
            <person name="Huang R."/>
            <person name="Yang H."/>
            <person name="Du X."/>
            <person name="Chen L."/>
            <person name="Yang M."/>
            <person name="Gaffney P.M."/>
            <person name="Wang S."/>
            <person name="Luo L."/>
            <person name="She Z."/>
            <person name="Ming Y."/>
            <person name="Huang W."/>
            <person name="Zhang S."/>
            <person name="Huang B."/>
            <person name="Zhang Y."/>
            <person name="Qu T."/>
            <person name="Ni P."/>
            <person name="Miao G."/>
            <person name="Wang J."/>
            <person name="Wang Q."/>
            <person name="Steinberg C.E."/>
            <person name="Wang H."/>
            <person name="Li N."/>
            <person name="Qian L."/>
            <person name="Zhang G."/>
            <person name="Li Y."/>
            <person name="Yang H."/>
            <person name="Liu X."/>
            <person name="Wang J."/>
            <person name="Yin Y."/>
            <person name="Wang J."/>
        </authorList>
    </citation>
    <scope>NUCLEOTIDE SEQUENCE [LARGE SCALE GENOMIC DNA]</scope>
    <source>
        <strain evidence="1">05x7-T-G4-1.051#20</strain>
    </source>
</reference>
<proteinExistence type="predicted"/>
<gene>
    <name evidence="1" type="ORF">CGI_10003666</name>
</gene>
<evidence type="ECO:0000313" key="1">
    <source>
        <dbReference type="EMBL" id="EKC27375.1"/>
    </source>
</evidence>
<dbReference type="HOGENOM" id="CLU_1580017_0_0_1"/>
<organism evidence="1">
    <name type="scientific">Magallana gigas</name>
    <name type="common">Pacific oyster</name>
    <name type="synonym">Crassostrea gigas</name>
    <dbReference type="NCBI Taxonomy" id="29159"/>
    <lineage>
        <taxon>Eukaryota</taxon>
        <taxon>Metazoa</taxon>
        <taxon>Spiralia</taxon>
        <taxon>Lophotrochozoa</taxon>
        <taxon>Mollusca</taxon>
        <taxon>Bivalvia</taxon>
        <taxon>Autobranchia</taxon>
        <taxon>Pteriomorphia</taxon>
        <taxon>Ostreida</taxon>
        <taxon>Ostreoidea</taxon>
        <taxon>Ostreidae</taxon>
        <taxon>Magallana</taxon>
    </lineage>
</organism>
<accession>K1QEV4</accession>
<dbReference type="EMBL" id="JH818258">
    <property type="protein sequence ID" value="EKC27375.1"/>
    <property type="molecule type" value="Genomic_DNA"/>
</dbReference>
<name>K1QEV4_MAGGI</name>
<sequence>MTHGSHRKMPIMSYRKRDPFDDPMYMDRDHPPALAYDNYAMYDNSVISGQSMWGKFHHSSSYRLKGSDSGSSRSSGPSRGCRRCIIVTAVLLCLGALGAVVGIAVYFSVHPCENYTLIEAIGIQCATPVLAKLMSPKDQMEFCQLPHPAATTIHNGNIFLMSNDKVPNF</sequence>